<dbReference type="EMBL" id="KP165388">
    <property type="protein sequence ID" value="AJF22890.1"/>
    <property type="molecule type" value="Genomic_DNA"/>
</dbReference>
<dbReference type="InterPro" id="IPR023616">
    <property type="entry name" value="Cyt_c_oxase-like_su1_dom"/>
</dbReference>
<feature type="transmembrane region" description="Helical" evidence="16">
    <location>
        <begin position="66"/>
        <end position="87"/>
    </location>
</feature>
<evidence type="ECO:0000256" key="1">
    <source>
        <dbReference type="ARBA" id="ARBA00004141"/>
    </source>
</evidence>
<dbReference type="AlphaFoldDB" id="A0A0B5GSG1"/>
<evidence type="ECO:0000256" key="9">
    <source>
        <dbReference type="ARBA" id="ARBA00022967"/>
    </source>
</evidence>
<feature type="transmembrane region" description="Helical" evidence="16">
    <location>
        <begin position="354"/>
        <end position="372"/>
    </location>
</feature>
<evidence type="ECO:0000256" key="5">
    <source>
        <dbReference type="ARBA" id="ARBA00022617"/>
    </source>
</evidence>
<keyword evidence="5 15" id="KW-0349">Heme</keyword>
<dbReference type="FunFam" id="1.20.210.10:FF:000004">
    <property type="entry name" value="Cytochrome c oxidase subunit 1"/>
    <property type="match status" value="1"/>
</dbReference>
<dbReference type="PROSITE" id="PS50855">
    <property type="entry name" value="COX1"/>
    <property type="match status" value="1"/>
</dbReference>
<dbReference type="Gene3D" id="1.20.210.10">
    <property type="entry name" value="Cytochrome c oxidase-like, subunit I domain"/>
    <property type="match status" value="1"/>
</dbReference>
<feature type="transmembrane region" description="Helical" evidence="16">
    <location>
        <begin position="115"/>
        <end position="140"/>
    </location>
</feature>
<keyword evidence="10 15" id="KW-0249">Electron transport</keyword>
<feature type="transmembrane region" description="Helical" evidence="16">
    <location>
        <begin position="202"/>
        <end position="223"/>
    </location>
</feature>
<evidence type="ECO:0000256" key="16">
    <source>
        <dbReference type="SAM" id="Phobius"/>
    </source>
</evidence>
<keyword evidence="6 15" id="KW-0679">Respiratory chain</keyword>
<feature type="transmembrane region" description="Helical" evidence="16">
    <location>
        <begin position="235"/>
        <end position="263"/>
    </location>
</feature>
<dbReference type="UniPathway" id="UPA00705"/>
<dbReference type="CDD" id="cd01663">
    <property type="entry name" value="Cyt_c_Oxidase_I"/>
    <property type="match status" value="1"/>
</dbReference>
<feature type="transmembrane region" description="Helical" evidence="16">
    <location>
        <begin position="460"/>
        <end position="481"/>
    </location>
</feature>
<evidence type="ECO:0000256" key="3">
    <source>
        <dbReference type="ARBA" id="ARBA00009578"/>
    </source>
</evidence>
<dbReference type="PROSITE" id="PS00077">
    <property type="entry name" value="COX1_CUB"/>
    <property type="match status" value="1"/>
</dbReference>
<dbReference type="GO" id="GO:0005743">
    <property type="term" value="C:mitochondrial inner membrane"/>
    <property type="evidence" value="ECO:0007669"/>
    <property type="project" value="UniProtKB-SubCell"/>
</dbReference>
<feature type="domain" description="Cytochrome oxidase subunit I profile" evidence="17">
    <location>
        <begin position="56"/>
        <end position="656"/>
    </location>
</feature>
<keyword evidence="15" id="KW-0999">Mitochondrion inner membrane</keyword>
<evidence type="ECO:0000256" key="15">
    <source>
        <dbReference type="RuleBase" id="RU000369"/>
    </source>
</evidence>
<evidence type="ECO:0000256" key="12">
    <source>
        <dbReference type="ARBA" id="ARBA00023004"/>
    </source>
</evidence>
<feature type="transmembrane region" description="Helical" evidence="16">
    <location>
        <begin position="384"/>
        <end position="408"/>
    </location>
</feature>
<evidence type="ECO:0000256" key="14">
    <source>
        <dbReference type="ARBA" id="ARBA00023136"/>
    </source>
</evidence>
<evidence type="ECO:0000256" key="4">
    <source>
        <dbReference type="ARBA" id="ARBA00022448"/>
    </source>
</evidence>
<comment type="similarity">
    <text evidence="3 15">Belongs to the heme-copper respiratory oxidase family.</text>
</comment>
<dbReference type="GO" id="GO:0006123">
    <property type="term" value="P:mitochondrial electron transport, cytochrome c to oxygen"/>
    <property type="evidence" value="ECO:0007669"/>
    <property type="project" value="TreeGrafter"/>
</dbReference>
<dbReference type="GO" id="GO:0045277">
    <property type="term" value="C:respiratory chain complex IV"/>
    <property type="evidence" value="ECO:0007669"/>
    <property type="project" value="InterPro"/>
</dbReference>
<organism evidence="18">
    <name type="scientific">Stachyamoeba lipophora</name>
    <dbReference type="NCBI Taxonomy" id="463046"/>
    <lineage>
        <taxon>Eukaryota</taxon>
        <taxon>Discoba</taxon>
        <taxon>Heterolobosea</taxon>
        <taxon>Tetramitia</taxon>
        <taxon>Eutetramitia</taxon>
        <taxon>Gruberellidae</taxon>
        <taxon>Stachyamoeba</taxon>
    </lineage>
</organism>
<evidence type="ECO:0000259" key="17">
    <source>
        <dbReference type="PROSITE" id="PS50855"/>
    </source>
</evidence>
<dbReference type="GO" id="GO:0046872">
    <property type="term" value="F:metal ion binding"/>
    <property type="evidence" value="ECO:0007669"/>
    <property type="project" value="UniProtKB-KW"/>
</dbReference>
<dbReference type="Pfam" id="PF00115">
    <property type="entry name" value="COX1"/>
    <property type="match status" value="1"/>
</dbReference>
<reference evidence="18" key="1">
    <citation type="journal article" date="2014" name="Nucleic Acids Res.">
        <title>Widespread occurrence of organelle genome-encoded 5S rRNAs including permuted molecules.</title>
        <authorList>
            <person name="Valach M."/>
            <person name="Burger G."/>
            <person name="Gray M.W."/>
            <person name="Lang B.F."/>
        </authorList>
    </citation>
    <scope>NUCLEOTIDE SEQUENCE</scope>
    <source>
        <strain evidence="18">ATCC 50324</strain>
    </source>
</reference>
<dbReference type="InterPro" id="IPR023615">
    <property type="entry name" value="Cyt_c_Oxase_su1_BS"/>
</dbReference>
<feature type="transmembrane region" description="Helical" evidence="16">
    <location>
        <begin position="152"/>
        <end position="171"/>
    </location>
</feature>
<keyword evidence="12 15" id="KW-0408">Iron</keyword>
<dbReference type="GO" id="GO:0015990">
    <property type="term" value="P:electron transport coupled proton transport"/>
    <property type="evidence" value="ECO:0007669"/>
    <property type="project" value="TreeGrafter"/>
</dbReference>
<keyword evidence="9" id="KW-1278">Translocase</keyword>
<evidence type="ECO:0000256" key="6">
    <source>
        <dbReference type="ARBA" id="ARBA00022660"/>
    </source>
</evidence>
<comment type="function">
    <text evidence="15">Component of the cytochrome c oxidase, the last enzyme in the mitochondrial electron transport chain which drives oxidative phosphorylation. The respiratory chain contains 3 multisubunit complexes succinate dehydrogenase (complex II, CII), ubiquinol-cytochrome c oxidoreductase (cytochrome b-c1 complex, complex III, CIII) and cytochrome c oxidase (complex IV, CIV), that cooperate to transfer electrons derived from NADH and succinate to molecular oxygen, creating an electrochemical gradient over the inner membrane that drives transmembrane transport and the ATP synthase. Cytochrome c oxidase is the component of the respiratory chain that catalyzes the reduction of oxygen to water. Electrons originating from reduced cytochrome c in the intermembrane space (IMS) are transferred via the dinuclear copper A center (CU(A)) of subunit 2 and heme A of subunit 1 to the active site in subunit 1, a binuclear center (BNC) formed by heme A3 and copper B (CU(B)). The BNC reduces molecular oxygen to 2 water molecules using 4 electrons from cytochrome c in the IMS and 4 protons from the mitochondrial matrix.</text>
</comment>
<dbReference type="SUPFAM" id="SSF81442">
    <property type="entry name" value="Cytochrome c oxidase subunit I-like"/>
    <property type="match status" value="1"/>
</dbReference>
<comment type="pathway">
    <text evidence="2 15">Energy metabolism; oxidative phosphorylation.</text>
</comment>
<accession>A0A0B5GSG1</accession>
<feature type="transmembrane region" description="Helical" evidence="16">
    <location>
        <begin position="501"/>
        <end position="524"/>
    </location>
</feature>
<feature type="transmembrane region" description="Helical" evidence="16">
    <location>
        <begin position="428"/>
        <end position="448"/>
    </location>
</feature>
<keyword evidence="4 15" id="KW-0813">Transport</keyword>
<evidence type="ECO:0000256" key="2">
    <source>
        <dbReference type="ARBA" id="ARBA00004673"/>
    </source>
</evidence>
<evidence type="ECO:0000256" key="8">
    <source>
        <dbReference type="ARBA" id="ARBA00022723"/>
    </source>
</evidence>
<protein>
    <recommendedName>
        <fullName evidence="15">Cytochrome c oxidase subunit 1</fullName>
        <ecNumber evidence="15">7.1.1.9</ecNumber>
    </recommendedName>
</protein>
<evidence type="ECO:0000313" key="18">
    <source>
        <dbReference type="EMBL" id="AJF22890.1"/>
    </source>
</evidence>
<comment type="catalytic activity">
    <reaction evidence="15">
        <text>4 Fe(II)-[cytochrome c] + O2 + 8 H(+)(in) = 4 Fe(III)-[cytochrome c] + 2 H2O + 4 H(+)(out)</text>
        <dbReference type="Rhea" id="RHEA:11436"/>
        <dbReference type="Rhea" id="RHEA-COMP:10350"/>
        <dbReference type="Rhea" id="RHEA-COMP:14399"/>
        <dbReference type="ChEBI" id="CHEBI:15377"/>
        <dbReference type="ChEBI" id="CHEBI:15378"/>
        <dbReference type="ChEBI" id="CHEBI:15379"/>
        <dbReference type="ChEBI" id="CHEBI:29033"/>
        <dbReference type="ChEBI" id="CHEBI:29034"/>
        <dbReference type="EC" id="7.1.1.9"/>
    </reaction>
</comment>
<dbReference type="EC" id="7.1.1.9" evidence="15"/>
<dbReference type="PANTHER" id="PTHR10422:SF18">
    <property type="entry name" value="CYTOCHROME C OXIDASE SUBUNIT 1"/>
    <property type="match status" value="1"/>
</dbReference>
<name>A0A0B5GSG1_STALP</name>
<evidence type="ECO:0000256" key="7">
    <source>
        <dbReference type="ARBA" id="ARBA00022692"/>
    </source>
</evidence>
<geneLocation type="mitochondrion" evidence="18"/>
<sequence length="718" mass="82529">MNFSFLQYEPTFTWWFTFIYISIVVFLSIFYIVTSDTLAAIKIAIKEFYFKVFKRWVFTTNHKRIGIMYLLFGFFNGFMAVLLSLIIRLELAFPGDQIIFENYQYYNVIVTMHGVLMLFVVIVPILFGGFGNFFVPIMIGAPDMAFPRLNNFSFWILPPATLLGLISIFVGDGPGTGWTLYPPLSTLHSHAGYSVDLLILSWHLAGISSIVASINFICTIWFFKGEHLYFKDLPLFVVSIFVTSCLLILALPVLAAAITLLLADRNFGTRFYDPTGGGDLVLYQHLFWFFGHPEVYILVIPGFGVVSHIISTFSQKRVFGHKSMIVCMFLIGIIGFIVWAHHMYTSGINTYTKAYFTTATMVIGLPTGMKIFNWLSTMWGGSIWFYTPMYFAIGFVALFTFGGLTGVILSNAGLDVSLHDTYFVVAHFHYVLSMGAGFTIFAGFYYWVGKITGYQYPEMLGQCHFWLTFIGANLTFFPMHFLGVSGMPRRISDYPEMYQAWNTVASFGAFFSFISVLFFFYIVYRTLKDKRIAGKNPWVFTSQSQLLLKLARSSNLFYQQIDKYTSYKLSHDVNMLRNISSFNEKWFRRFYGLSRAGELVVKRDIATDLSKLYATYQYSVQMLFQVGINDVKVNSLEWTLTSPPPAHTFAIPPKVVIYSSYGSYHKYRRNFEVYKYKKFLSLQYTKNVRPLPITFGLTSDYKMPIHVFINTRSFIDVK</sequence>
<evidence type="ECO:0000256" key="11">
    <source>
        <dbReference type="ARBA" id="ARBA00022989"/>
    </source>
</evidence>
<evidence type="ECO:0000256" key="10">
    <source>
        <dbReference type="ARBA" id="ARBA00022982"/>
    </source>
</evidence>
<dbReference type="PRINTS" id="PR01165">
    <property type="entry name" value="CYCOXIDASEI"/>
</dbReference>
<keyword evidence="15 18" id="KW-0496">Mitochondrion</keyword>
<dbReference type="PANTHER" id="PTHR10422">
    <property type="entry name" value="CYTOCHROME C OXIDASE SUBUNIT 1"/>
    <property type="match status" value="1"/>
</dbReference>
<feature type="transmembrane region" description="Helical" evidence="16">
    <location>
        <begin position="12"/>
        <end position="45"/>
    </location>
</feature>
<keyword evidence="7 15" id="KW-0812">Transmembrane</keyword>
<dbReference type="InterPro" id="IPR036927">
    <property type="entry name" value="Cyt_c_oxase-like_su1_sf"/>
</dbReference>
<keyword evidence="18" id="KW-0560">Oxidoreductase</keyword>
<dbReference type="GeneID" id="22976133"/>
<dbReference type="RefSeq" id="YP_009118156.1">
    <property type="nucleotide sequence ID" value="NC_026312.1"/>
</dbReference>
<evidence type="ECO:0000256" key="13">
    <source>
        <dbReference type="ARBA" id="ARBA00023008"/>
    </source>
</evidence>
<dbReference type="GO" id="GO:0020037">
    <property type="term" value="F:heme binding"/>
    <property type="evidence" value="ECO:0007669"/>
    <property type="project" value="InterPro"/>
</dbReference>
<keyword evidence="14 15" id="KW-0472">Membrane</keyword>
<dbReference type="GO" id="GO:0004129">
    <property type="term" value="F:cytochrome-c oxidase activity"/>
    <property type="evidence" value="ECO:0007669"/>
    <property type="project" value="UniProtKB-EC"/>
</dbReference>
<proteinExistence type="inferred from homology"/>
<dbReference type="InterPro" id="IPR000883">
    <property type="entry name" value="Cyt_C_Oxase_1"/>
</dbReference>
<keyword evidence="11 16" id="KW-1133">Transmembrane helix</keyword>
<feature type="transmembrane region" description="Helical" evidence="16">
    <location>
        <begin position="325"/>
        <end position="342"/>
    </location>
</feature>
<keyword evidence="13 15" id="KW-0186">Copper</keyword>
<comment type="subcellular location">
    <subcellularLocation>
        <location evidence="1">Membrane</location>
        <topology evidence="1">Multi-pass membrane protein</topology>
    </subcellularLocation>
    <subcellularLocation>
        <location evidence="15">Mitochondrion inner membrane</location>
        <topology evidence="15">Multi-pass membrane protein</topology>
    </subcellularLocation>
</comment>
<feature type="transmembrane region" description="Helical" evidence="16">
    <location>
        <begin position="295"/>
        <end position="313"/>
    </location>
</feature>
<dbReference type="InterPro" id="IPR033944">
    <property type="entry name" value="Cyt_c_oxase_su1_dom"/>
</dbReference>
<keyword evidence="8 15" id="KW-0479">Metal-binding</keyword>
<gene>
    <name evidence="18" type="primary">cox1</name>
</gene>
<dbReference type="GO" id="GO:0016491">
    <property type="term" value="F:oxidoreductase activity"/>
    <property type="evidence" value="ECO:0007669"/>
    <property type="project" value="UniProtKB-KW"/>
</dbReference>